<reference evidence="2 3" key="1">
    <citation type="journal article" date="2019" name="Commun. Biol.">
        <title>The bagworm genome reveals a unique fibroin gene that provides high tensile strength.</title>
        <authorList>
            <person name="Kono N."/>
            <person name="Nakamura H."/>
            <person name="Ohtoshi R."/>
            <person name="Tomita M."/>
            <person name="Numata K."/>
            <person name="Arakawa K."/>
        </authorList>
    </citation>
    <scope>NUCLEOTIDE SEQUENCE [LARGE SCALE GENOMIC DNA]</scope>
</reference>
<keyword evidence="3" id="KW-1185">Reference proteome</keyword>
<sequence length="88" mass="9544">MLTRRSRFREHSGVWTPRGRASIKLNAARRRTKSGQNSGESNSDRAPAAGADPSINALQLFQCTRPPAPAAAARRPSPARYTPAARCD</sequence>
<gene>
    <name evidence="2" type="ORF">EVAR_44809_1</name>
</gene>
<dbReference type="AlphaFoldDB" id="A0A4C1X8T6"/>
<feature type="compositionally biased region" description="Low complexity" evidence="1">
    <location>
        <begin position="70"/>
        <end position="88"/>
    </location>
</feature>
<dbReference type="EMBL" id="BGZK01000765">
    <property type="protein sequence ID" value="GBP59593.1"/>
    <property type="molecule type" value="Genomic_DNA"/>
</dbReference>
<proteinExistence type="predicted"/>
<organism evidence="2 3">
    <name type="scientific">Eumeta variegata</name>
    <name type="common">Bagworm moth</name>
    <name type="synonym">Eumeta japonica</name>
    <dbReference type="NCBI Taxonomy" id="151549"/>
    <lineage>
        <taxon>Eukaryota</taxon>
        <taxon>Metazoa</taxon>
        <taxon>Ecdysozoa</taxon>
        <taxon>Arthropoda</taxon>
        <taxon>Hexapoda</taxon>
        <taxon>Insecta</taxon>
        <taxon>Pterygota</taxon>
        <taxon>Neoptera</taxon>
        <taxon>Endopterygota</taxon>
        <taxon>Lepidoptera</taxon>
        <taxon>Glossata</taxon>
        <taxon>Ditrysia</taxon>
        <taxon>Tineoidea</taxon>
        <taxon>Psychidae</taxon>
        <taxon>Oiketicinae</taxon>
        <taxon>Eumeta</taxon>
    </lineage>
</organism>
<evidence type="ECO:0000256" key="1">
    <source>
        <dbReference type="SAM" id="MobiDB-lite"/>
    </source>
</evidence>
<name>A0A4C1X8T6_EUMVA</name>
<comment type="caution">
    <text evidence="2">The sequence shown here is derived from an EMBL/GenBank/DDBJ whole genome shotgun (WGS) entry which is preliminary data.</text>
</comment>
<evidence type="ECO:0000313" key="2">
    <source>
        <dbReference type="EMBL" id="GBP59593.1"/>
    </source>
</evidence>
<evidence type="ECO:0000313" key="3">
    <source>
        <dbReference type="Proteomes" id="UP000299102"/>
    </source>
</evidence>
<dbReference type="Proteomes" id="UP000299102">
    <property type="component" value="Unassembled WGS sequence"/>
</dbReference>
<feature type="region of interest" description="Disordered" evidence="1">
    <location>
        <begin position="1"/>
        <end position="88"/>
    </location>
</feature>
<protein>
    <submittedName>
        <fullName evidence="2">Uncharacterized protein</fullName>
    </submittedName>
</protein>
<accession>A0A4C1X8T6</accession>